<evidence type="ECO:0000313" key="2">
    <source>
        <dbReference type="Proteomes" id="UP000036520"/>
    </source>
</evidence>
<dbReference type="InterPro" id="IPR011044">
    <property type="entry name" value="Quino_amine_DH_bsu"/>
</dbReference>
<protein>
    <submittedName>
        <fullName evidence="1">Putative lipoprotein</fullName>
    </submittedName>
</protein>
<dbReference type="AlphaFoldDB" id="A0A0H4PB84"/>
<dbReference type="Proteomes" id="UP000036520">
    <property type="component" value="Chromosome"/>
</dbReference>
<proteinExistence type="predicted"/>
<keyword evidence="1" id="KW-0449">Lipoprotein</keyword>
<accession>A0A0H4PB84</accession>
<dbReference type="OrthoDB" id="821257at2"/>
<dbReference type="RefSeq" id="WP_048640855.1">
    <property type="nucleotide sequence ID" value="NZ_CP012040.1"/>
</dbReference>
<dbReference type="SUPFAM" id="SSF50969">
    <property type="entry name" value="YVTN repeat-like/Quinoprotein amine dehydrogenase"/>
    <property type="match status" value="1"/>
</dbReference>
<evidence type="ECO:0000313" key="1">
    <source>
        <dbReference type="EMBL" id="AKP50410.1"/>
    </source>
</evidence>
<organism evidence="1 2">
    <name type="scientific">Cyclobacterium amurskyense</name>
    <dbReference type="NCBI Taxonomy" id="320787"/>
    <lineage>
        <taxon>Bacteria</taxon>
        <taxon>Pseudomonadati</taxon>
        <taxon>Bacteroidota</taxon>
        <taxon>Cytophagia</taxon>
        <taxon>Cytophagales</taxon>
        <taxon>Cyclobacteriaceae</taxon>
        <taxon>Cyclobacterium</taxon>
    </lineage>
</organism>
<reference evidence="1 2" key="1">
    <citation type="submission" date="2015-07" db="EMBL/GenBank/DDBJ databases">
        <authorList>
            <person name="Kim K.M."/>
        </authorList>
    </citation>
    <scope>NUCLEOTIDE SEQUENCE [LARGE SCALE GENOMIC DNA]</scope>
    <source>
        <strain evidence="1 2">KCTC 12363</strain>
    </source>
</reference>
<gene>
    <name evidence="1" type="ORF">CA2015_0954</name>
</gene>
<dbReference type="KEGG" id="camu:CA2015_0954"/>
<keyword evidence="2" id="KW-1185">Reference proteome</keyword>
<dbReference type="Pfam" id="PF15869">
    <property type="entry name" value="TolB_like"/>
    <property type="match status" value="1"/>
</dbReference>
<sequence>MNNNFLTFIVFLVFGLGCSPSAEEKGKEAIVIFDEKDLPDPIALRGKKYNFPNIINPRYILCLGDYLVVSEKTKDNLLHILDIKSEKYIRSTGKNGLGPREATMVSKLENASEKESFWCYDLEQTIFSKYSVTGDTSKLADSQLRLGEIFHYVMDLTWASDTSLLVTMVDGNDKFFEVSLNGDTLATYGKWDSMFERKDIPYNVISSIHQGRIKASPDKRKFISAGSRRDFIDVLDKASGKILSIRGPVDEVPEFEVDYSMGYPMAAMNIKTLTVKYLDSFAGEKLIYGLHLGKSFRNISDPDKLNRMFVFDYQGNIVNQYTLDYPLTSFTVDEVNGIIYGVSIDEEPNVVAFKIPD</sequence>
<dbReference type="EMBL" id="CP012040">
    <property type="protein sequence ID" value="AKP50410.1"/>
    <property type="molecule type" value="Genomic_DNA"/>
</dbReference>
<dbReference type="STRING" id="320787.CA2015_0954"/>
<name>A0A0H4PB84_9BACT</name>